<name>A0A1G8NMA1_9BACI</name>
<keyword evidence="1" id="KW-1133">Transmembrane helix</keyword>
<sequence>MWQEMVQDFLIQLSEMNAFLQYLGVFAIGFIPPLESFGGAAAGATVGMPFISTALISIIGNWISMMLLILPFNALLTKIRNRKSKKDGLIQKGSNKAREQYDKYGVPGVAIISPLVPSSGHIAAFASLSAGASKKRVIVWHTISMVIWGVLGIAFGVYLNYGIMQAGALAII</sequence>
<gene>
    <name evidence="2" type="ORF">SAMN04488123_106151</name>
</gene>
<proteinExistence type="predicted"/>
<dbReference type="InterPro" id="IPR009577">
    <property type="entry name" value="Sm_multidrug_ex"/>
</dbReference>
<reference evidence="2 3" key="1">
    <citation type="submission" date="2016-10" db="EMBL/GenBank/DDBJ databases">
        <authorList>
            <person name="de Groot N.N."/>
        </authorList>
    </citation>
    <scope>NUCLEOTIDE SEQUENCE [LARGE SCALE GENOMIC DNA]</scope>
    <source>
        <strain evidence="2 3">DSM 21771</strain>
    </source>
</reference>
<protein>
    <submittedName>
        <fullName evidence="2">Putative small multi-drug export protein</fullName>
    </submittedName>
</protein>
<evidence type="ECO:0000313" key="2">
    <source>
        <dbReference type="EMBL" id="SDI81324.1"/>
    </source>
</evidence>
<feature type="transmembrane region" description="Helical" evidence="1">
    <location>
        <begin position="50"/>
        <end position="76"/>
    </location>
</feature>
<keyword evidence="3" id="KW-1185">Reference proteome</keyword>
<dbReference type="AlphaFoldDB" id="A0A1G8NMA1"/>
<feature type="transmembrane region" description="Helical" evidence="1">
    <location>
        <begin position="137"/>
        <end position="159"/>
    </location>
</feature>
<dbReference type="Pfam" id="PF06695">
    <property type="entry name" value="Sm_multidrug_ex"/>
    <property type="match status" value="1"/>
</dbReference>
<evidence type="ECO:0000313" key="3">
    <source>
        <dbReference type="Proteomes" id="UP000198853"/>
    </source>
</evidence>
<feature type="transmembrane region" description="Helical" evidence="1">
    <location>
        <begin position="20"/>
        <end position="44"/>
    </location>
</feature>
<accession>A0A1G8NMA1</accession>
<dbReference type="RefSeq" id="WP_176764685.1">
    <property type="nucleotide sequence ID" value="NZ_FNEN01000006.1"/>
</dbReference>
<organism evidence="2 3">
    <name type="scientific">Natribacillus halophilus</name>
    <dbReference type="NCBI Taxonomy" id="549003"/>
    <lineage>
        <taxon>Bacteria</taxon>
        <taxon>Bacillati</taxon>
        <taxon>Bacillota</taxon>
        <taxon>Bacilli</taxon>
        <taxon>Bacillales</taxon>
        <taxon>Bacillaceae</taxon>
        <taxon>Natribacillus</taxon>
    </lineage>
</organism>
<keyword evidence="1" id="KW-0812">Transmembrane</keyword>
<dbReference type="EMBL" id="FNEN01000006">
    <property type="protein sequence ID" value="SDI81324.1"/>
    <property type="molecule type" value="Genomic_DNA"/>
</dbReference>
<dbReference type="Proteomes" id="UP000198853">
    <property type="component" value="Unassembled WGS sequence"/>
</dbReference>
<evidence type="ECO:0000256" key="1">
    <source>
        <dbReference type="SAM" id="Phobius"/>
    </source>
</evidence>
<keyword evidence="1" id="KW-0472">Membrane</keyword>